<evidence type="ECO:0000256" key="3">
    <source>
        <dbReference type="ARBA" id="ARBA00022989"/>
    </source>
</evidence>
<dbReference type="PANTHER" id="PTHR37422:SF17">
    <property type="entry name" value="O-ANTIGEN LIGASE"/>
    <property type="match status" value="1"/>
</dbReference>
<organism evidence="7 8">
    <name type="scientific">Modicisalibacter luteus</name>
    <dbReference type="NCBI Taxonomy" id="453962"/>
    <lineage>
        <taxon>Bacteria</taxon>
        <taxon>Pseudomonadati</taxon>
        <taxon>Pseudomonadota</taxon>
        <taxon>Gammaproteobacteria</taxon>
        <taxon>Oceanospirillales</taxon>
        <taxon>Halomonadaceae</taxon>
        <taxon>Modicisalibacter</taxon>
    </lineage>
</organism>
<feature type="transmembrane region" description="Helical" evidence="5">
    <location>
        <begin position="365"/>
        <end position="384"/>
    </location>
</feature>
<evidence type="ECO:0000256" key="4">
    <source>
        <dbReference type="ARBA" id="ARBA00023136"/>
    </source>
</evidence>
<name>A0ABV7M3Y8_9GAMM</name>
<feature type="domain" description="O-antigen ligase-related" evidence="6">
    <location>
        <begin position="195"/>
        <end position="346"/>
    </location>
</feature>
<comment type="subcellular location">
    <subcellularLocation>
        <location evidence="1">Membrane</location>
        <topology evidence="1">Multi-pass membrane protein</topology>
    </subcellularLocation>
</comment>
<evidence type="ECO:0000313" key="8">
    <source>
        <dbReference type="Proteomes" id="UP001595640"/>
    </source>
</evidence>
<feature type="transmembrane region" description="Helical" evidence="5">
    <location>
        <begin position="16"/>
        <end position="33"/>
    </location>
</feature>
<feature type="transmembrane region" description="Helical" evidence="5">
    <location>
        <begin position="390"/>
        <end position="410"/>
    </location>
</feature>
<feature type="transmembrane region" description="Helical" evidence="5">
    <location>
        <begin position="97"/>
        <end position="113"/>
    </location>
</feature>
<evidence type="ECO:0000313" key="7">
    <source>
        <dbReference type="EMBL" id="MFC3293597.1"/>
    </source>
</evidence>
<feature type="transmembrane region" description="Helical" evidence="5">
    <location>
        <begin position="229"/>
        <end position="247"/>
    </location>
</feature>
<dbReference type="InterPro" id="IPR007016">
    <property type="entry name" value="O-antigen_ligase-rel_domated"/>
</dbReference>
<feature type="transmembrane region" description="Helical" evidence="5">
    <location>
        <begin position="118"/>
        <end position="137"/>
    </location>
</feature>
<proteinExistence type="predicted"/>
<keyword evidence="2 5" id="KW-0812">Transmembrane</keyword>
<evidence type="ECO:0000256" key="5">
    <source>
        <dbReference type="SAM" id="Phobius"/>
    </source>
</evidence>
<feature type="transmembrane region" description="Helical" evidence="5">
    <location>
        <begin position="334"/>
        <end position="353"/>
    </location>
</feature>
<keyword evidence="8" id="KW-1185">Reference proteome</keyword>
<keyword evidence="3 5" id="KW-1133">Transmembrane helix</keyword>
<feature type="transmembrane region" description="Helical" evidence="5">
    <location>
        <begin position="39"/>
        <end position="55"/>
    </location>
</feature>
<dbReference type="RefSeq" id="WP_229804093.1">
    <property type="nucleotide sequence ID" value="NZ_BMXD01000001.1"/>
</dbReference>
<feature type="transmembrane region" description="Helical" evidence="5">
    <location>
        <begin position="157"/>
        <end position="175"/>
    </location>
</feature>
<comment type="caution">
    <text evidence="7">The sequence shown here is derived from an EMBL/GenBank/DDBJ whole genome shotgun (WGS) entry which is preliminary data.</text>
</comment>
<evidence type="ECO:0000256" key="2">
    <source>
        <dbReference type="ARBA" id="ARBA00022692"/>
    </source>
</evidence>
<feature type="transmembrane region" description="Helical" evidence="5">
    <location>
        <begin position="182"/>
        <end position="200"/>
    </location>
</feature>
<dbReference type="PANTHER" id="PTHR37422">
    <property type="entry name" value="TEICHURONIC ACID BIOSYNTHESIS PROTEIN TUAE"/>
    <property type="match status" value="1"/>
</dbReference>
<dbReference type="GO" id="GO:0016874">
    <property type="term" value="F:ligase activity"/>
    <property type="evidence" value="ECO:0007669"/>
    <property type="project" value="UniProtKB-KW"/>
</dbReference>
<dbReference type="Proteomes" id="UP001595640">
    <property type="component" value="Unassembled WGS sequence"/>
</dbReference>
<dbReference type="EMBL" id="JBHRUH010000031">
    <property type="protein sequence ID" value="MFC3293597.1"/>
    <property type="molecule type" value="Genomic_DNA"/>
</dbReference>
<dbReference type="Pfam" id="PF04932">
    <property type="entry name" value="Wzy_C"/>
    <property type="match status" value="1"/>
</dbReference>
<sequence>MKTLTMGSEASRGEQFLSLYSSVAIFLLGAVALVVPSGYSLGSGLLLLGSFSLLFRRPSLALRKEDWLIIAVLLAYMAADILEIWLDGQPSRELDKASRFLFAIPALLLLLAYPPRAAYMWAGLAVGGFATGSWAVWQKLFEGVTRAEGFTNTINFGNLSMLMGVLCLAGLGWAMAQRYPRLWVGILLMGALGGVLGSFLSGSRGGWIGIPFVMLVLYRAYGSYLSGRWLAGILASLFIGAAIVLTTPQLGVQARITQATDQLVDFVEKGNVHSSVGVRLKMWHTAIELIPEKPLLGWGELGYAQARDDLIDQGFVGPWIERYGHVHNDFLDAWLKQGILGLLALLALYLVPLKLFAQRLQSQDLVLRSFAVAGMLLPVAYIDFGLTQVFLAHNSGVMMYAFWLVVLWASMRNYEHVALK</sequence>
<gene>
    <name evidence="7" type="ORF">ACFOEI_16195</name>
</gene>
<accession>A0ABV7M3Y8</accession>
<feature type="transmembrane region" description="Helical" evidence="5">
    <location>
        <begin position="67"/>
        <end position="85"/>
    </location>
</feature>
<evidence type="ECO:0000256" key="1">
    <source>
        <dbReference type="ARBA" id="ARBA00004141"/>
    </source>
</evidence>
<reference evidence="8" key="1">
    <citation type="journal article" date="2019" name="Int. J. Syst. Evol. Microbiol.">
        <title>The Global Catalogue of Microorganisms (GCM) 10K type strain sequencing project: providing services to taxonomists for standard genome sequencing and annotation.</title>
        <authorList>
            <consortium name="The Broad Institute Genomics Platform"/>
            <consortium name="The Broad Institute Genome Sequencing Center for Infectious Disease"/>
            <person name="Wu L."/>
            <person name="Ma J."/>
        </authorList>
    </citation>
    <scope>NUCLEOTIDE SEQUENCE [LARGE SCALE GENOMIC DNA]</scope>
    <source>
        <strain evidence="8">KCTC 12847</strain>
    </source>
</reference>
<feature type="transmembrane region" description="Helical" evidence="5">
    <location>
        <begin position="206"/>
        <end position="222"/>
    </location>
</feature>
<keyword evidence="4 5" id="KW-0472">Membrane</keyword>
<keyword evidence="7" id="KW-0436">Ligase</keyword>
<evidence type="ECO:0000259" key="6">
    <source>
        <dbReference type="Pfam" id="PF04932"/>
    </source>
</evidence>
<protein>
    <submittedName>
        <fullName evidence="7">O-antigen ligase family protein</fullName>
    </submittedName>
</protein>
<dbReference type="InterPro" id="IPR051533">
    <property type="entry name" value="WaaL-like"/>
</dbReference>